<keyword evidence="3" id="KW-1185">Reference proteome</keyword>
<accession>K0JQ17</accession>
<dbReference type="Proteomes" id="UP000006281">
    <property type="component" value="Chromosome"/>
</dbReference>
<reference evidence="2 3" key="1">
    <citation type="journal article" date="2012" name="BMC Genomics">
        <title>Complete genome sequence of Saccharothrix espanaensis DSM 44229T and comparison to the other completely sequenced Pseudonocardiaceae.</title>
        <authorList>
            <person name="Strobel T."/>
            <person name="Al-Dilaimi A."/>
            <person name="Blom J."/>
            <person name="Gessner A."/>
            <person name="Kalinowski J."/>
            <person name="Luzhetska M."/>
            <person name="Puhler A."/>
            <person name="Szczepanowski R."/>
            <person name="Bechthold A."/>
            <person name="Ruckert C."/>
        </authorList>
    </citation>
    <scope>NUCLEOTIDE SEQUENCE [LARGE SCALE GENOMIC DNA]</scope>
    <source>
        <strain evidence="3">ATCC 51144 / DSM 44229 / JCM 9112 / NBRC 15066 / NRRL 15764</strain>
    </source>
</reference>
<dbReference type="STRING" id="1179773.BN6_20480"/>
<dbReference type="AlphaFoldDB" id="K0JQ17"/>
<evidence type="ECO:0000313" key="3">
    <source>
        <dbReference type="Proteomes" id="UP000006281"/>
    </source>
</evidence>
<dbReference type="PATRIC" id="fig|1179773.3.peg.2051"/>
<dbReference type="KEGG" id="sesp:BN6_20480"/>
<dbReference type="HOGENOM" id="CLU_1863719_0_0_11"/>
<evidence type="ECO:0000313" key="2">
    <source>
        <dbReference type="EMBL" id="CCH29370.1"/>
    </source>
</evidence>
<organism evidence="2 3">
    <name type="scientific">Saccharothrix espanaensis (strain ATCC 51144 / DSM 44229 / JCM 9112 / NBRC 15066 / NRRL 15764)</name>
    <dbReference type="NCBI Taxonomy" id="1179773"/>
    <lineage>
        <taxon>Bacteria</taxon>
        <taxon>Bacillati</taxon>
        <taxon>Actinomycetota</taxon>
        <taxon>Actinomycetes</taxon>
        <taxon>Pseudonocardiales</taxon>
        <taxon>Pseudonocardiaceae</taxon>
        <taxon>Saccharothrix</taxon>
    </lineage>
</organism>
<evidence type="ECO:0000256" key="1">
    <source>
        <dbReference type="SAM" id="MobiDB-lite"/>
    </source>
</evidence>
<dbReference type="EMBL" id="HE804045">
    <property type="protein sequence ID" value="CCH29370.1"/>
    <property type="molecule type" value="Genomic_DNA"/>
</dbReference>
<proteinExistence type="predicted"/>
<gene>
    <name evidence="2" type="ordered locus">BN6_20480</name>
</gene>
<name>K0JQ17_SACES</name>
<feature type="compositionally biased region" description="Gly residues" evidence="1">
    <location>
        <begin position="71"/>
        <end position="83"/>
    </location>
</feature>
<sequence length="137" mass="14991">MVIPRKLCAPADLIDRCWPDDARSLGAVLGLTKSRAHRAGTKRGQGARAARVRRPTHRAEVGRRRLRQARGVGGRVHGRGLGGCPLSEQSRWHTTALSVPITFDLAVPEVFETRRVRAAQDDVREIKLGTTSTPPMG</sequence>
<feature type="region of interest" description="Disordered" evidence="1">
    <location>
        <begin position="36"/>
        <end position="87"/>
    </location>
</feature>
<protein>
    <submittedName>
        <fullName evidence="2">Uncharacterized protein</fullName>
    </submittedName>
</protein>